<comment type="caution">
    <text evidence="2">The sequence shown here is derived from an EMBL/GenBank/DDBJ whole genome shotgun (WGS) entry which is preliminary data.</text>
</comment>
<evidence type="ECO:0000313" key="2">
    <source>
        <dbReference type="EMBL" id="KAJ7358256.1"/>
    </source>
</evidence>
<keyword evidence="3" id="KW-1185">Reference proteome</keyword>
<gene>
    <name evidence="2" type="ORF">DFH08DRAFT_953437</name>
</gene>
<accession>A0AAD7F0M2</accession>
<sequence length="221" mass="25230">MSLSSSTTNSTDTVAQPIAEPVPESWLRAVAWVAQADQERVRTHTANVAQLVQEWRDPRWPTTQAEDVKEGLTRTYALMVARNTFAHYVPSRFGKILRTRFRRYHRLKYLYELDHPQFPCPIVPHELWALDTISVYVRIFQFFHELEHPPFSHLEFPEDPALEFWHHGSEITGSMDTRGLNGWNTMGRGSGWAQVATPHPASVLTEDDDESSPVAGSVPLP</sequence>
<reference evidence="2" key="1">
    <citation type="submission" date="2023-03" db="EMBL/GenBank/DDBJ databases">
        <title>Massive genome expansion in bonnet fungi (Mycena s.s.) driven by repeated elements and novel gene families across ecological guilds.</title>
        <authorList>
            <consortium name="Lawrence Berkeley National Laboratory"/>
            <person name="Harder C.B."/>
            <person name="Miyauchi S."/>
            <person name="Viragh M."/>
            <person name="Kuo A."/>
            <person name="Thoen E."/>
            <person name="Andreopoulos B."/>
            <person name="Lu D."/>
            <person name="Skrede I."/>
            <person name="Drula E."/>
            <person name="Henrissat B."/>
            <person name="Morin E."/>
            <person name="Kohler A."/>
            <person name="Barry K."/>
            <person name="LaButti K."/>
            <person name="Morin E."/>
            <person name="Salamov A."/>
            <person name="Lipzen A."/>
            <person name="Mereny Z."/>
            <person name="Hegedus B."/>
            <person name="Baldrian P."/>
            <person name="Stursova M."/>
            <person name="Weitz H."/>
            <person name="Taylor A."/>
            <person name="Grigoriev I.V."/>
            <person name="Nagy L.G."/>
            <person name="Martin F."/>
            <person name="Kauserud H."/>
        </authorList>
    </citation>
    <scope>NUCLEOTIDE SEQUENCE</scope>
    <source>
        <strain evidence="2">CBHHK002</strain>
    </source>
</reference>
<proteinExistence type="predicted"/>
<name>A0AAD7F0M2_9AGAR</name>
<dbReference type="Proteomes" id="UP001218218">
    <property type="component" value="Unassembled WGS sequence"/>
</dbReference>
<evidence type="ECO:0000313" key="3">
    <source>
        <dbReference type="Proteomes" id="UP001218218"/>
    </source>
</evidence>
<evidence type="ECO:0000256" key="1">
    <source>
        <dbReference type="SAM" id="MobiDB-lite"/>
    </source>
</evidence>
<protein>
    <submittedName>
        <fullName evidence="2">Uncharacterized protein</fullName>
    </submittedName>
</protein>
<organism evidence="2 3">
    <name type="scientific">Mycena albidolilacea</name>
    <dbReference type="NCBI Taxonomy" id="1033008"/>
    <lineage>
        <taxon>Eukaryota</taxon>
        <taxon>Fungi</taxon>
        <taxon>Dikarya</taxon>
        <taxon>Basidiomycota</taxon>
        <taxon>Agaricomycotina</taxon>
        <taxon>Agaricomycetes</taxon>
        <taxon>Agaricomycetidae</taxon>
        <taxon>Agaricales</taxon>
        <taxon>Marasmiineae</taxon>
        <taxon>Mycenaceae</taxon>
        <taxon>Mycena</taxon>
    </lineage>
</organism>
<feature type="region of interest" description="Disordered" evidence="1">
    <location>
        <begin position="195"/>
        <end position="221"/>
    </location>
</feature>
<dbReference type="AlphaFoldDB" id="A0AAD7F0M2"/>
<dbReference type="EMBL" id="JARIHO010000007">
    <property type="protein sequence ID" value="KAJ7358256.1"/>
    <property type="molecule type" value="Genomic_DNA"/>
</dbReference>